<evidence type="ECO:0000313" key="1">
    <source>
        <dbReference type="EMBL" id="PXF57264.1"/>
    </source>
</evidence>
<sequence length="209" mass="23442">MKVMVVDDEPDIVDLLLLMLDDPDYEVIPASGGNDCLEKLKHGVPDLILLDLIMPDLNGWEVLNRIRREDRLKSIPVVILTAKQLTADVAHKKAPHINEYLVKPVTKEGLISVIEDITSSSKKLGNFIDAAGKADVDPEMIDQYVQLNHQTSAYKRLHTSLAQIYTKKRLEEEASARNTVKSIERVINLKGRNLEELHTRIGEMIDASG</sequence>
<dbReference type="EMBL" id="PQXF01000065">
    <property type="protein sequence ID" value="PXF57264.1"/>
    <property type="molecule type" value="Genomic_DNA"/>
</dbReference>
<comment type="caution">
    <text evidence="1">The sequence shown here is derived from an EMBL/GenBank/DDBJ whole genome shotgun (WGS) entry which is preliminary data.</text>
</comment>
<evidence type="ECO:0000313" key="2">
    <source>
        <dbReference type="Proteomes" id="UP000248329"/>
    </source>
</evidence>
<name>A0AC61KYQ9_9EURY</name>
<protein>
    <submittedName>
        <fullName evidence="1">Uncharacterized protein</fullName>
    </submittedName>
</protein>
<accession>A0AC61KYQ9</accession>
<organism evidence="1 2">
    <name type="scientific">Candidatus Methanogaster sp</name>
    <dbReference type="NCBI Taxonomy" id="3386292"/>
    <lineage>
        <taxon>Archaea</taxon>
        <taxon>Methanobacteriati</taxon>
        <taxon>Methanobacteriota</taxon>
        <taxon>Stenosarchaea group</taxon>
        <taxon>Methanomicrobia</taxon>
        <taxon>Methanosarcinales</taxon>
        <taxon>ANME-2 cluster</taxon>
        <taxon>Candidatus Methanogasteraceae</taxon>
        <taxon>Candidatus Methanogaster</taxon>
    </lineage>
</organism>
<reference evidence="1" key="1">
    <citation type="submission" date="2018-01" db="EMBL/GenBank/DDBJ databases">
        <authorList>
            <person name="Krukenberg V."/>
        </authorList>
    </citation>
    <scope>NUCLEOTIDE SEQUENCE</scope>
    <source>
        <strain evidence="1">E20ANME2</strain>
    </source>
</reference>
<dbReference type="Proteomes" id="UP000248329">
    <property type="component" value="Unassembled WGS sequence"/>
</dbReference>
<proteinExistence type="predicted"/>
<gene>
    <name evidence="1" type="ORF">C4B59_15535</name>
</gene>